<dbReference type="SMART" id="SM00382">
    <property type="entry name" value="AAA"/>
    <property type="match status" value="1"/>
</dbReference>
<protein>
    <recommendedName>
        <fullName evidence="4">Uncharacterized AAA domain-containing protein ycf46</fullName>
    </recommendedName>
</protein>
<dbReference type="PANTHER" id="PTHR42960">
    <property type="entry name" value="YCF46 PROTEIN"/>
    <property type="match status" value="1"/>
</dbReference>
<dbReference type="EMBL" id="CP147846">
    <property type="protein sequence ID" value="WXG69669.1"/>
    <property type="molecule type" value="Genomic_DNA"/>
</dbReference>
<evidence type="ECO:0000313" key="7">
    <source>
        <dbReference type="Proteomes" id="UP001432000"/>
    </source>
</evidence>
<keyword evidence="7" id="KW-1185">Reference proteome</keyword>
<evidence type="ECO:0000259" key="5">
    <source>
        <dbReference type="SMART" id="SM00382"/>
    </source>
</evidence>
<dbReference type="PANTHER" id="PTHR42960:SF1">
    <property type="entry name" value="YCF46 PROTEIN"/>
    <property type="match status" value="1"/>
</dbReference>
<sequence>MPFYYHSRATGLFDITSPTPVIDDRSFVGALDFATATFSGRNNANFILTDVDDIETDSSSARHLAEISRLAETHQGSIIVIASGPVWSGLARLGMSVSLDLPDASELYTDVVKAYVDDHRAVMRIEWEHEEMRLASEALVGVTETEAINAITTMLARGSLLKDDLSELSVFKDQIFGELSGIERVKLKDNDYQVGGLTTLREWLTTRRELIRADLSGTHLHPPKGVLLVGVPGCGKSLSAKAIAAEWKLPLYRLDMASILGMYVGVSESRLKEALDTADRIAPCILWVDEIEKALAGGNSDSGTTTRLIGQFLFWLQESTSKVFMVATANDVSALPPELLRKGRFDELFFVDLPDERDRSEIICLYFRKYLQVEPSAELLAALAEISDGFAGSDIESVVHDIAAAMFMQHRDTPPGDEYIKDVFANVMPFSRTNPEEVAAIRAWGRDRAIPAGRSTPLDARQASATTSRRLVILN</sequence>
<name>A0ABZ2PKI5_9NOCA</name>
<evidence type="ECO:0000313" key="6">
    <source>
        <dbReference type="EMBL" id="WXG69669.1"/>
    </source>
</evidence>
<dbReference type="Pfam" id="PF00004">
    <property type="entry name" value="AAA"/>
    <property type="match status" value="1"/>
</dbReference>
<dbReference type="SUPFAM" id="SSF52540">
    <property type="entry name" value="P-loop containing nucleoside triphosphate hydrolases"/>
    <property type="match status" value="1"/>
</dbReference>
<dbReference type="InterPro" id="IPR027417">
    <property type="entry name" value="P-loop_NTPase"/>
</dbReference>
<proteinExistence type="inferred from homology"/>
<dbReference type="InterPro" id="IPR003593">
    <property type="entry name" value="AAA+_ATPase"/>
</dbReference>
<comment type="similarity">
    <text evidence="3">Belongs to the AAA ATPase family. Highly divergent.</text>
</comment>
<gene>
    <name evidence="6" type="ORF">WDS16_03690</name>
</gene>
<dbReference type="Gene3D" id="3.40.50.300">
    <property type="entry name" value="P-loop containing nucleotide triphosphate hydrolases"/>
    <property type="match status" value="1"/>
</dbReference>
<dbReference type="InterPro" id="IPR052381">
    <property type="entry name" value="AAA_domain_protein"/>
</dbReference>
<evidence type="ECO:0000256" key="1">
    <source>
        <dbReference type="ARBA" id="ARBA00022741"/>
    </source>
</evidence>
<organism evidence="6 7">
    <name type="scientific">Rhodococcus sovatensis</name>
    <dbReference type="NCBI Taxonomy" id="1805840"/>
    <lineage>
        <taxon>Bacteria</taxon>
        <taxon>Bacillati</taxon>
        <taxon>Actinomycetota</taxon>
        <taxon>Actinomycetes</taxon>
        <taxon>Mycobacteriales</taxon>
        <taxon>Nocardiaceae</taxon>
        <taxon>Rhodococcus</taxon>
    </lineage>
</organism>
<dbReference type="Gene3D" id="1.10.8.60">
    <property type="match status" value="1"/>
</dbReference>
<evidence type="ECO:0000256" key="4">
    <source>
        <dbReference type="ARBA" id="ARBA00040480"/>
    </source>
</evidence>
<dbReference type="RefSeq" id="WP_338890585.1">
    <property type="nucleotide sequence ID" value="NZ_CP147846.1"/>
</dbReference>
<accession>A0ABZ2PKI5</accession>
<keyword evidence="2" id="KW-0067">ATP-binding</keyword>
<keyword evidence="1" id="KW-0547">Nucleotide-binding</keyword>
<feature type="domain" description="AAA+ ATPase" evidence="5">
    <location>
        <begin position="222"/>
        <end position="355"/>
    </location>
</feature>
<evidence type="ECO:0000256" key="2">
    <source>
        <dbReference type="ARBA" id="ARBA00022840"/>
    </source>
</evidence>
<evidence type="ECO:0000256" key="3">
    <source>
        <dbReference type="ARBA" id="ARBA00038088"/>
    </source>
</evidence>
<dbReference type="InterPro" id="IPR003959">
    <property type="entry name" value="ATPase_AAA_core"/>
</dbReference>
<reference evidence="6 7" key="1">
    <citation type="submission" date="2024-03" db="EMBL/GenBank/DDBJ databases">
        <title>Natural products discovery in diverse microorganisms through a two-stage MS feature dereplication strategy.</title>
        <authorList>
            <person name="Zhang R."/>
        </authorList>
    </citation>
    <scope>NUCLEOTIDE SEQUENCE [LARGE SCALE GENOMIC DNA]</scope>
    <source>
        <strain evidence="6 7">18930</strain>
    </source>
</reference>
<dbReference type="Proteomes" id="UP001432000">
    <property type="component" value="Chromosome"/>
</dbReference>